<accession>A0AAV5KIX4</accession>
<keyword evidence="2 4" id="KW-0863">Zinc-finger</keyword>
<keyword evidence="1" id="KW-0479">Metal-binding</keyword>
<dbReference type="PROSITE" id="PS50966">
    <property type="entry name" value="ZF_SWIM"/>
    <property type="match status" value="1"/>
</dbReference>
<dbReference type="InterPro" id="IPR018289">
    <property type="entry name" value="MULE_transposase_dom"/>
</dbReference>
<evidence type="ECO:0000256" key="5">
    <source>
        <dbReference type="SAM" id="MobiDB-lite"/>
    </source>
</evidence>
<feature type="compositionally biased region" description="Basic and acidic residues" evidence="5">
    <location>
        <begin position="144"/>
        <end position="161"/>
    </location>
</feature>
<dbReference type="GO" id="GO:0008270">
    <property type="term" value="F:zinc ion binding"/>
    <property type="evidence" value="ECO:0007669"/>
    <property type="project" value="UniProtKB-KW"/>
</dbReference>
<dbReference type="Pfam" id="PF03108">
    <property type="entry name" value="DBD_Tnp_Mut"/>
    <property type="match status" value="1"/>
</dbReference>
<dbReference type="PANTHER" id="PTHR31973:SF199">
    <property type="entry name" value="SWIM-TYPE DOMAIN-CONTAINING PROTEIN"/>
    <property type="match status" value="1"/>
</dbReference>
<comment type="caution">
    <text evidence="7">The sequence shown here is derived from an EMBL/GenBank/DDBJ whole genome shotgun (WGS) entry which is preliminary data.</text>
</comment>
<keyword evidence="8" id="KW-1185">Reference proteome</keyword>
<evidence type="ECO:0000256" key="2">
    <source>
        <dbReference type="ARBA" id="ARBA00022771"/>
    </source>
</evidence>
<dbReference type="AlphaFoldDB" id="A0AAV5KIX4"/>
<evidence type="ECO:0000256" key="3">
    <source>
        <dbReference type="ARBA" id="ARBA00022833"/>
    </source>
</evidence>
<feature type="compositionally biased region" description="Basic and acidic residues" evidence="5">
    <location>
        <begin position="711"/>
        <end position="720"/>
    </location>
</feature>
<keyword evidence="3" id="KW-0862">Zinc</keyword>
<feature type="compositionally biased region" description="Low complexity" evidence="5">
    <location>
        <begin position="69"/>
        <end position="83"/>
    </location>
</feature>
<evidence type="ECO:0000259" key="6">
    <source>
        <dbReference type="PROSITE" id="PS50966"/>
    </source>
</evidence>
<dbReference type="InterPro" id="IPR004332">
    <property type="entry name" value="Transposase_MuDR"/>
</dbReference>
<sequence>MLEILGHNIEDVDCFWLKPGLKLIDGLIKMIDDKTVMDMVAHLPSNRYVHVYVEVKSNHDWDRNEENNVDNASDDVNNKNSDNSDNEDPDYEESRFEESDNELEDYEDFFEDEVDLGLDGGATILIGGYPTSNILENEGPNSDNSHELHSPYESDNDGTSKRRYPEFNESVDMEKPKLVVGMLFKDRELLKQAIKQEARMNRVEVKFEKNDKKRVKAVCKEENCPWEMWASPADCKVEQDTTWQIKTLKYEHNCGKKTENKSFSAKWLAEHYLDNFKADPNWAPCALQAQVRKDFFTIVNHQKCSRAKEIAKSIINGNFIQQFEYIYDYIDEVKRWNQGSTMICHRDASLFQRMYVCLGPIKQGFKAGCRPFICLDGCFLKGMFGGQLLCAVAIDPNDCMYPLAFAVVESEWKDSWSWFLDQLMDDFDIVNTHGWGFMSDKQKGLVPALAEKFPNSEHRFCVRHLYNNFKTNHKGTTLKELLWKAARSTYEQEFKQAMFEMRCRSPEAADWLAERHPKHWSRAYFQTWTNIDMLVNNLSESFNSFILDARDKPILTLIETIRTKLMKRIAKRIDEAKKWPGPFCPKIMKKIEKLKEHSAKCFPEPAGASKFQVECHRNQYIVELRRRTCTCRKWDLSGIPCMHAVAAILYNNENVYDHVHPCYKVETFINIYSNFITPIRGAPQWEKSDMPPVQPPIIRRAAGRPKKARRKAADEMEKQSGKMGRKGVKMRCTLCGNIGHNKRSCRPQPKDQRNLNVGYEQPKRGKLPVKKAAAINEALVPNLSDQNNSQSQVTTRWFANGSSQIVYMSPNAAPVIVNHPPTQAYATSFEAPSNLFHSYASCQPSADASSQAMSTISQVEPKKRKYK</sequence>
<evidence type="ECO:0000313" key="7">
    <source>
        <dbReference type="EMBL" id="GKV24557.1"/>
    </source>
</evidence>
<name>A0AAV5KIX4_9ROSI</name>
<dbReference type="Proteomes" id="UP001054252">
    <property type="component" value="Unassembled WGS sequence"/>
</dbReference>
<gene>
    <name evidence="7" type="ORF">SLEP1_g34155</name>
</gene>
<dbReference type="InterPro" id="IPR007527">
    <property type="entry name" value="Znf_SWIM"/>
</dbReference>
<dbReference type="InterPro" id="IPR006564">
    <property type="entry name" value="Znf_PMZ"/>
</dbReference>
<feature type="region of interest" description="Disordered" evidence="5">
    <location>
        <begin position="702"/>
        <end position="723"/>
    </location>
</feature>
<evidence type="ECO:0000313" key="8">
    <source>
        <dbReference type="Proteomes" id="UP001054252"/>
    </source>
</evidence>
<evidence type="ECO:0000256" key="1">
    <source>
        <dbReference type="ARBA" id="ARBA00022723"/>
    </source>
</evidence>
<dbReference type="Pfam" id="PF10551">
    <property type="entry name" value="MULE"/>
    <property type="match status" value="1"/>
</dbReference>
<feature type="region of interest" description="Disordered" evidence="5">
    <location>
        <begin position="135"/>
        <end position="161"/>
    </location>
</feature>
<protein>
    <recommendedName>
        <fullName evidence="6">SWIM-type domain-containing protein</fullName>
    </recommendedName>
</protein>
<organism evidence="7 8">
    <name type="scientific">Rubroshorea leprosula</name>
    <dbReference type="NCBI Taxonomy" id="152421"/>
    <lineage>
        <taxon>Eukaryota</taxon>
        <taxon>Viridiplantae</taxon>
        <taxon>Streptophyta</taxon>
        <taxon>Embryophyta</taxon>
        <taxon>Tracheophyta</taxon>
        <taxon>Spermatophyta</taxon>
        <taxon>Magnoliopsida</taxon>
        <taxon>eudicotyledons</taxon>
        <taxon>Gunneridae</taxon>
        <taxon>Pentapetalae</taxon>
        <taxon>rosids</taxon>
        <taxon>malvids</taxon>
        <taxon>Malvales</taxon>
        <taxon>Dipterocarpaceae</taxon>
        <taxon>Rubroshorea</taxon>
    </lineage>
</organism>
<feature type="region of interest" description="Disordered" evidence="5">
    <location>
        <begin position="62"/>
        <end position="103"/>
    </location>
</feature>
<dbReference type="SMART" id="SM00575">
    <property type="entry name" value="ZnF_PMZ"/>
    <property type="match status" value="1"/>
</dbReference>
<reference evidence="7 8" key="1">
    <citation type="journal article" date="2021" name="Commun. Biol.">
        <title>The genome of Shorea leprosula (Dipterocarpaceae) highlights the ecological relevance of drought in aseasonal tropical rainforests.</title>
        <authorList>
            <person name="Ng K.K.S."/>
            <person name="Kobayashi M.J."/>
            <person name="Fawcett J.A."/>
            <person name="Hatakeyama M."/>
            <person name="Paape T."/>
            <person name="Ng C.H."/>
            <person name="Ang C.C."/>
            <person name="Tnah L.H."/>
            <person name="Lee C.T."/>
            <person name="Nishiyama T."/>
            <person name="Sese J."/>
            <person name="O'Brien M.J."/>
            <person name="Copetti D."/>
            <person name="Mohd Noor M.I."/>
            <person name="Ong R.C."/>
            <person name="Putra M."/>
            <person name="Sireger I.Z."/>
            <person name="Indrioko S."/>
            <person name="Kosugi Y."/>
            <person name="Izuno A."/>
            <person name="Isagi Y."/>
            <person name="Lee S.L."/>
            <person name="Shimizu K.K."/>
        </authorList>
    </citation>
    <scope>NUCLEOTIDE SEQUENCE [LARGE SCALE GENOMIC DNA]</scope>
    <source>
        <strain evidence="7">214</strain>
    </source>
</reference>
<feature type="domain" description="SWIM-type" evidence="6">
    <location>
        <begin position="620"/>
        <end position="652"/>
    </location>
</feature>
<dbReference type="Pfam" id="PF04434">
    <property type="entry name" value="SWIM"/>
    <property type="match status" value="1"/>
</dbReference>
<dbReference type="PANTHER" id="PTHR31973">
    <property type="entry name" value="POLYPROTEIN, PUTATIVE-RELATED"/>
    <property type="match status" value="1"/>
</dbReference>
<evidence type="ECO:0000256" key="4">
    <source>
        <dbReference type="PROSITE-ProRule" id="PRU00325"/>
    </source>
</evidence>
<dbReference type="EMBL" id="BPVZ01000066">
    <property type="protein sequence ID" value="GKV24557.1"/>
    <property type="molecule type" value="Genomic_DNA"/>
</dbReference>
<proteinExistence type="predicted"/>